<feature type="region of interest" description="Disordered" evidence="1">
    <location>
        <begin position="51"/>
        <end position="96"/>
    </location>
</feature>
<sequence length="96" mass="9623">MSFADTLKGLVGKGKDAAAKNADKINDAIDKGGDFIDQKTQGKYSDKIAKGKEAAKKVVPPEDQPGAPGQPGGAGAPGTTPDTPDAPGMDSSSPQV</sequence>
<dbReference type="Proteomes" id="UP000323876">
    <property type="component" value="Unassembled WGS sequence"/>
</dbReference>
<evidence type="ECO:0000313" key="3">
    <source>
        <dbReference type="Proteomes" id="UP000323876"/>
    </source>
</evidence>
<dbReference type="OrthoDB" id="4843846at2"/>
<dbReference type="AlphaFoldDB" id="A0A5N0EBZ5"/>
<organism evidence="2 3">
    <name type="scientific">Nocardia colli</name>
    <dbReference type="NCBI Taxonomy" id="2545717"/>
    <lineage>
        <taxon>Bacteria</taxon>
        <taxon>Bacillati</taxon>
        <taxon>Actinomycetota</taxon>
        <taxon>Actinomycetes</taxon>
        <taxon>Mycobacteriales</taxon>
        <taxon>Nocardiaceae</taxon>
        <taxon>Nocardia</taxon>
    </lineage>
</organism>
<proteinExistence type="predicted"/>
<feature type="compositionally biased region" description="Low complexity" evidence="1">
    <location>
        <begin position="77"/>
        <end position="88"/>
    </location>
</feature>
<protein>
    <submittedName>
        <fullName evidence="2">Antitoxin</fullName>
    </submittedName>
</protein>
<dbReference type="EMBL" id="VXLC01000010">
    <property type="protein sequence ID" value="KAA8886952.1"/>
    <property type="molecule type" value="Genomic_DNA"/>
</dbReference>
<dbReference type="InterPro" id="IPR028037">
    <property type="entry name" value="Antitoxin_Rv0909/MT0933"/>
</dbReference>
<name>A0A5N0EBZ5_9NOCA</name>
<gene>
    <name evidence="2" type="ORF">F3087_22370</name>
</gene>
<evidence type="ECO:0000313" key="2">
    <source>
        <dbReference type="EMBL" id="KAA8886952.1"/>
    </source>
</evidence>
<reference evidence="2 3" key="1">
    <citation type="submission" date="2019-09" db="EMBL/GenBank/DDBJ databases">
        <authorList>
            <person name="Wang X."/>
        </authorList>
    </citation>
    <scope>NUCLEOTIDE SEQUENCE [LARGE SCALE GENOMIC DNA]</scope>
    <source>
        <strain evidence="2 3">CICC 11023</strain>
    </source>
</reference>
<accession>A0A5N0EBZ5</accession>
<dbReference type="Pfam" id="PF14013">
    <property type="entry name" value="MT0933_antitox"/>
    <property type="match status" value="1"/>
</dbReference>
<comment type="caution">
    <text evidence="2">The sequence shown here is derived from an EMBL/GenBank/DDBJ whole genome shotgun (WGS) entry which is preliminary data.</text>
</comment>
<evidence type="ECO:0000256" key="1">
    <source>
        <dbReference type="SAM" id="MobiDB-lite"/>
    </source>
</evidence>
<keyword evidence="3" id="KW-1185">Reference proteome</keyword>
<dbReference type="RefSeq" id="WP_150403965.1">
    <property type="nucleotide sequence ID" value="NZ_JBHJYQ010000009.1"/>
</dbReference>
<feature type="compositionally biased region" description="Basic and acidic residues" evidence="1">
    <location>
        <begin position="51"/>
        <end position="60"/>
    </location>
</feature>